<comment type="caution">
    <text evidence="1">The sequence shown here is derived from an EMBL/GenBank/DDBJ whole genome shotgun (WGS) entry which is preliminary data.</text>
</comment>
<evidence type="ECO:0000313" key="1">
    <source>
        <dbReference type="EMBL" id="KAI8003316.1"/>
    </source>
</evidence>
<organism evidence="1 2">
    <name type="scientific">Camellia lanceoleosa</name>
    <dbReference type="NCBI Taxonomy" id="1840588"/>
    <lineage>
        <taxon>Eukaryota</taxon>
        <taxon>Viridiplantae</taxon>
        <taxon>Streptophyta</taxon>
        <taxon>Embryophyta</taxon>
        <taxon>Tracheophyta</taxon>
        <taxon>Spermatophyta</taxon>
        <taxon>Magnoliopsida</taxon>
        <taxon>eudicotyledons</taxon>
        <taxon>Gunneridae</taxon>
        <taxon>Pentapetalae</taxon>
        <taxon>asterids</taxon>
        <taxon>Ericales</taxon>
        <taxon>Theaceae</taxon>
        <taxon>Camellia</taxon>
    </lineage>
</organism>
<dbReference type="Proteomes" id="UP001060215">
    <property type="component" value="Chromosome 9"/>
</dbReference>
<gene>
    <name evidence="1" type="ORF">LOK49_LG08G00738</name>
</gene>
<evidence type="ECO:0000313" key="2">
    <source>
        <dbReference type="Proteomes" id="UP001060215"/>
    </source>
</evidence>
<keyword evidence="2" id="KW-1185">Reference proteome</keyword>
<dbReference type="EMBL" id="CM045766">
    <property type="protein sequence ID" value="KAI8003316.1"/>
    <property type="molecule type" value="Genomic_DNA"/>
</dbReference>
<name>A0ACC0GQW2_9ERIC</name>
<sequence>MASSTEQQPLKKRKLYEPPVSEPAQEEILRRRRNREEIRSLYDTYKRIKFSISQKDAHLDQPYLSLITASRGCTSVQRIVADLIPRYASYCPTALEAAAKVIINMHNWSLAVINRGEDADGVAFGTAKACIFGLADICHTASSEAPTSSVIQGICSAVFFNVLTFLISSFEGKDIFQIIDMETLKLQDSAEFFSELKQKFSDEDESELFKLSKFRALCLLKIFFSYPRNTLAAWFELFDSTAMEGAQKEGHYFLSQVTSRLNVDDVAHDLDNTRNEHKLSTATMVTGDKGNDVISEGQVSDGNQALGDASPVLKNCLLGLVVGKDPSLRRWIFSKYKKLCKSASSEVISEVTSVLEQMFESFTELVKLEDSQVNNDEDDSNPSKYINRQYLVPRRSTNQHESSSEVSGRDNSRVHDDSVDKFSGHYLKPHSSLVPLETDFSNASSSYDSGGSKSMNFETGEHGDLSRGRSSTPRDLLNNQMPSPVSRKPLEFRTSSFKRLNHFGQIEKNQVSNLDLSLPALRSTSGGVNLAFESPKHHVAVQHPSTKSHVIWYSDGDPASMDIFSASKQLWLGSLGPDASEALVRFQFEKFGPIEQFLYFPFKGFALIEYRYIMDAIKAREIMRGCSPWGAFLNIKFLDKGLGTRGIVNGVAVGSSCQVYIGIVSSQWAKDEILQESMKAVYKGPCMVTDLTSEGALLLNYETPEEAAAVMAHLRQLRKERSHPIIAPANVVRPMDVTRSGPASIPVDFRSNDLGNNIVESPHAQTVLESPSPSNNYNSRVSRLASLLSSLRTKYNITHISRNSMREDDRLPTSTLWINIPNIRSPFLADDELMAVCDLAIGSFGSIVRLTRTNMHMGSSWFVECSSLDAANALLKNLRGCPMSFFQIEFSQSGKHQTVPFTVKPESSAPDLATPRVTPENHGTTIQSGHTFQSNWTAFDCAGTPEVGARKVDGYDNNAIVNPLNGGGHVVSGTTDQTWMSKKPELELHSAPGNIPCIPTPAQPPALPPPQPFQSYPFMRPMYFPPNSSWDARGSHHLPLNPISSGVVPNNPHFHPVAAPFLPASVTPLAHMQGSSLQHSSQMFPLPVVPPPVATLPPPQPDMLPPLPPTPPPLPHSLPPLLPPPPSSPPPAPAVESSHLESSGQYLQYQWQGTLCKSGVHYCTIYAHRVDSDACKYSNAISEPAEWPLKLDMTKRTDFRHVKSTFSSTPPYKREVCVLFPSSESDRKGFQDFISYLKQRECAGVIKIPAAKSMWARLLFILPYSVDVCSMLSIAPNPSDYLIALILPKEMNFEWV</sequence>
<proteinExistence type="predicted"/>
<reference evidence="1 2" key="1">
    <citation type="journal article" date="2022" name="Plant J.">
        <title>Chromosome-level genome of Camellia lanceoleosa provides a valuable resource for understanding genome evolution and self-incompatibility.</title>
        <authorList>
            <person name="Gong W."/>
            <person name="Xiao S."/>
            <person name="Wang L."/>
            <person name="Liao Z."/>
            <person name="Chang Y."/>
            <person name="Mo W."/>
            <person name="Hu G."/>
            <person name="Li W."/>
            <person name="Zhao G."/>
            <person name="Zhu H."/>
            <person name="Hu X."/>
            <person name="Ji K."/>
            <person name="Xiang X."/>
            <person name="Song Q."/>
            <person name="Yuan D."/>
            <person name="Jin S."/>
            <person name="Zhang L."/>
        </authorList>
    </citation>
    <scope>NUCLEOTIDE SEQUENCE [LARGE SCALE GENOMIC DNA]</scope>
    <source>
        <strain evidence="1">SQ_2022a</strain>
    </source>
</reference>
<protein>
    <submittedName>
        <fullName evidence="1">Uncharacterized protein</fullName>
    </submittedName>
</protein>
<accession>A0ACC0GQW2</accession>